<sequence>MRFFIFTICFIPLIAFTQVRQHTIEANYFYGSFLPHNKNILHLITGMPEGVQLSYNKKTFGTQAWQTLYNYPDYGVSFQYQNNKNEILGNLYGLYAHMNFYFLKRNLQFRVAQGIAYSTYPFNKNTNYLNVAYGARVMPSTYFSLSYSKPNIFKNVGAQIGVNFVHHSNANTKAPNTSTNTLALAVGLNYTFTNNQPVNYIEYDKPSFSKKIKYNLFFRTGFNESDVPNSGTKPFYVASFYAAKQVSPKSVFQLGADMFWMRYLKELIVYEATVFPELGLDPNKDYKRVGVFLGYEMLIAKLSLDIQAGAYVYNPSKKQGDIYQRIGLRYHISPKFSGGISLKTHLAQAEALEFSLGYQL</sequence>
<dbReference type="Gene3D" id="2.40.160.20">
    <property type="match status" value="1"/>
</dbReference>
<reference evidence="1" key="1">
    <citation type="submission" date="2021-08" db="EMBL/GenBank/DDBJ databases">
        <title>Flavobacterium sp. strain CC-SYL302.</title>
        <authorList>
            <person name="Lin S.-Y."/>
            <person name="Lee T.-H."/>
            <person name="Young C.-C."/>
        </authorList>
    </citation>
    <scope>NUCLEOTIDE SEQUENCE</scope>
    <source>
        <strain evidence="1">CC-SYL302</strain>
    </source>
</reference>
<dbReference type="EMBL" id="CP081495">
    <property type="protein sequence ID" value="UYW01369.1"/>
    <property type="molecule type" value="Genomic_DNA"/>
</dbReference>
<protein>
    <submittedName>
        <fullName evidence="1">Acyloxyacyl hydrolase</fullName>
    </submittedName>
</protein>
<dbReference type="InterPro" id="IPR018550">
    <property type="entry name" value="Lipid-A_deacylase-rel"/>
</dbReference>
<dbReference type="Proteomes" id="UP001163328">
    <property type="component" value="Chromosome"/>
</dbReference>
<dbReference type="RefSeq" id="WP_264433837.1">
    <property type="nucleotide sequence ID" value="NZ_CP081495.1"/>
</dbReference>
<evidence type="ECO:0000313" key="1">
    <source>
        <dbReference type="EMBL" id="UYW01369.1"/>
    </source>
</evidence>
<keyword evidence="2" id="KW-1185">Reference proteome</keyword>
<dbReference type="GO" id="GO:0016787">
    <property type="term" value="F:hydrolase activity"/>
    <property type="evidence" value="ECO:0007669"/>
    <property type="project" value="UniProtKB-KW"/>
</dbReference>
<proteinExistence type="predicted"/>
<evidence type="ECO:0000313" key="2">
    <source>
        <dbReference type="Proteomes" id="UP001163328"/>
    </source>
</evidence>
<organism evidence="1 2">
    <name type="scientific">Flavobacterium agricola</name>
    <dbReference type="NCBI Taxonomy" id="2870839"/>
    <lineage>
        <taxon>Bacteria</taxon>
        <taxon>Pseudomonadati</taxon>
        <taxon>Bacteroidota</taxon>
        <taxon>Flavobacteriia</taxon>
        <taxon>Flavobacteriales</taxon>
        <taxon>Flavobacteriaceae</taxon>
        <taxon>Flavobacterium</taxon>
    </lineage>
</organism>
<name>A0ABY6LYF4_9FLAO</name>
<gene>
    <name evidence="1" type="ORF">K5I29_13190</name>
</gene>
<keyword evidence="1" id="KW-0378">Hydrolase</keyword>
<dbReference type="Pfam" id="PF09411">
    <property type="entry name" value="PagL"/>
    <property type="match status" value="1"/>
</dbReference>
<accession>A0ABY6LYF4</accession>